<dbReference type="Proteomes" id="UP001188597">
    <property type="component" value="Unassembled WGS sequence"/>
</dbReference>
<keyword evidence="4" id="KW-1185">Reference proteome</keyword>
<gene>
    <name evidence="3" type="ORF">RJ639_030621</name>
</gene>
<dbReference type="AlphaFoldDB" id="A0AA88X0I8"/>
<sequence length="192" mass="22267">MEDYIWSKLEKIKLTEEDEEEVSMEGENDDKCFSEKSARVLGAKIGDVLKVTKPLADINSERFLRVRVRCPISKPLKRGGFIRYSGGEGKLWIEYKYERISSICYYCSCLDHNVKDCDVKLEDEHYGKTIEYQYGEWKLVHTSKYRYKVMNGGFCKSAKMPNHSDEWRPVSGKEHIPDSVEQVASSNNKDSN</sequence>
<feature type="region of interest" description="Disordered" evidence="1">
    <location>
        <begin position="165"/>
        <end position="192"/>
    </location>
</feature>
<feature type="compositionally biased region" description="Basic and acidic residues" evidence="1">
    <location>
        <begin position="165"/>
        <end position="178"/>
    </location>
</feature>
<feature type="compositionally biased region" description="Polar residues" evidence="1">
    <location>
        <begin position="182"/>
        <end position="192"/>
    </location>
</feature>
<dbReference type="Pfam" id="PF14392">
    <property type="entry name" value="zf-CCHC_4"/>
    <property type="match status" value="1"/>
</dbReference>
<accession>A0AA88X0I8</accession>
<evidence type="ECO:0000256" key="1">
    <source>
        <dbReference type="SAM" id="MobiDB-lite"/>
    </source>
</evidence>
<evidence type="ECO:0000313" key="4">
    <source>
        <dbReference type="Proteomes" id="UP001188597"/>
    </source>
</evidence>
<dbReference type="PANTHER" id="PTHR31286">
    <property type="entry name" value="GLYCINE-RICH CELL WALL STRUCTURAL PROTEIN 1.8-LIKE"/>
    <property type="match status" value="1"/>
</dbReference>
<evidence type="ECO:0000259" key="2">
    <source>
        <dbReference type="Pfam" id="PF14392"/>
    </source>
</evidence>
<dbReference type="EMBL" id="JAVXUP010000116">
    <property type="protein sequence ID" value="KAK3037677.1"/>
    <property type="molecule type" value="Genomic_DNA"/>
</dbReference>
<organism evidence="3 4">
    <name type="scientific">Escallonia herrerae</name>
    <dbReference type="NCBI Taxonomy" id="1293975"/>
    <lineage>
        <taxon>Eukaryota</taxon>
        <taxon>Viridiplantae</taxon>
        <taxon>Streptophyta</taxon>
        <taxon>Embryophyta</taxon>
        <taxon>Tracheophyta</taxon>
        <taxon>Spermatophyta</taxon>
        <taxon>Magnoliopsida</taxon>
        <taxon>eudicotyledons</taxon>
        <taxon>Gunneridae</taxon>
        <taxon>Pentapetalae</taxon>
        <taxon>asterids</taxon>
        <taxon>campanulids</taxon>
        <taxon>Escalloniales</taxon>
        <taxon>Escalloniaceae</taxon>
        <taxon>Escallonia</taxon>
    </lineage>
</organism>
<proteinExistence type="predicted"/>
<evidence type="ECO:0000313" key="3">
    <source>
        <dbReference type="EMBL" id="KAK3037677.1"/>
    </source>
</evidence>
<dbReference type="PANTHER" id="PTHR31286:SF167">
    <property type="entry name" value="OS09G0268800 PROTEIN"/>
    <property type="match status" value="1"/>
</dbReference>
<protein>
    <recommendedName>
        <fullName evidence="2">Zinc knuckle CX2CX4HX4C domain-containing protein</fullName>
    </recommendedName>
</protein>
<dbReference type="InterPro" id="IPR025836">
    <property type="entry name" value="Zn_knuckle_CX2CX4HX4C"/>
</dbReference>
<comment type="caution">
    <text evidence="3">The sequence shown here is derived from an EMBL/GenBank/DDBJ whole genome shotgun (WGS) entry which is preliminary data.</text>
</comment>
<reference evidence="3" key="1">
    <citation type="submission" date="2022-12" db="EMBL/GenBank/DDBJ databases">
        <title>Draft genome assemblies for two species of Escallonia (Escalloniales).</title>
        <authorList>
            <person name="Chanderbali A."/>
            <person name="Dervinis C."/>
            <person name="Anghel I."/>
            <person name="Soltis D."/>
            <person name="Soltis P."/>
            <person name="Zapata F."/>
        </authorList>
    </citation>
    <scope>NUCLEOTIDE SEQUENCE</scope>
    <source>
        <strain evidence="3">UCBG64.0493</strain>
        <tissue evidence="3">Leaf</tissue>
    </source>
</reference>
<dbReference type="InterPro" id="IPR040256">
    <property type="entry name" value="At4g02000-like"/>
</dbReference>
<feature type="domain" description="Zinc knuckle CX2CX4HX4C" evidence="2">
    <location>
        <begin position="72"/>
        <end position="118"/>
    </location>
</feature>
<name>A0AA88X0I8_9ASTE</name>